<organism evidence="5 6">
    <name type="scientific">Nocardioides hankookensis</name>
    <dbReference type="NCBI Taxonomy" id="443157"/>
    <lineage>
        <taxon>Bacteria</taxon>
        <taxon>Bacillati</taxon>
        <taxon>Actinomycetota</taxon>
        <taxon>Actinomycetes</taxon>
        <taxon>Propionibacteriales</taxon>
        <taxon>Nocardioidaceae</taxon>
        <taxon>Nocardioides</taxon>
    </lineage>
</organism>
<dbReference type="PANTHER" id="PTHR37042:SF4">
    <property type="entry name" value="OUTER MEMBRANE PROTEIN RV1973"/>
    <property type="match status" value="1"/>
</dbReference>
<dbReference type="RefSeq" id="WP_379154275.1">
    <property type="nucleotide sequence ID" value="NZ_JBHSRJ010000004.1"/>
</dbReference>
<keyword evidence="4" id="KW-0812">Transmembrane</keyword>
<keyword evidence="2 4" id="KW-0472">Membrane</keyword>
<evidence type="ECO:0000313" key="6">
    <source>
        <dbReference type="Proteomes" id="UP001596135"/>
    </source>
</evidence>
<evidence type="ECO:0000256" key="1">
    <source>
        <dbReference type="ARBA" id="ARBA00004370"/>
    </source>
</evidence>
<evidence type="ECO:0000256" key="3">
    <source>
        <dbReference type="SAM" id="MobiDB-lite"/>
    </source>
</evidence>
<comment type="subcellular location">
    <subcellularLocation>
        <location evidence="1">Membrane</location>
    </subcellularLocation>
</comment>
<reference evidence="6" key="1">
    <citation type="journal article" date="2019" name="Int. J. Syst. Evol. Microbiol.">
        <title>The Global Catalogue of Microorganisms (GCM) 10K type strain sequencing project: providing services to taxonomists for standard genome sequencing and annotation.</title>
        <authorList>
            <consortium name="The Broad Institute Genomics Platform"/>
            <consortium name="The Broad Institute Genome Sequencing Center for Infectious Disease"/>
            <person name="Wu L."/>
            <person name="Ma J."/>
        </authorList>
    </citation>
    <scope>NUCLEOTIDE SEQUENCE [LARGE SCALE GENOMIC DNA]</scope>
    <source>
        <strain evidence="6">CCUG 54522</strain>
    </source>
</reference>
<evidence type="ECO:0000256" key="2">
    <source>
        <dbReference type="ARBA" id="ARBA00023136"/>
    </source>
</evidence>
<comment type="caution">
    <text evidence="5">The sequence shown here is derived from an EMBL/GenBank/DDBJ whole genome shotgun (WGS) entry which is preliminary data.</text>
</comment>
<keyword evidence="4" id="KW-1133">Transmembrane helix</keyword>
<name>A0ABW1LK96_9ACTN</name>
<protein>
    <recommendedName>
        <fullName evidence="7">Mce-associated membrane protein</fullName>
    </recommendedName>
</protein>
<evidence type="ECO:0000256" key="4">
    <source>
        <dbReference type="SAM" id="Phobius"/>
    </source>
</evidence>
<gene>
    <name evidence="5" type="ORF">ACFPYL_12315</name>
</gene>
<dbReference type="Proteomes" id="UP001596135">
    <property type="component" value="Unassembled WGS sequence"/>
</dbReference>
<keyword evidence="6" id="KW-1185">Reference proteome</keyword>
<accession>A0ABW1LK96</accession>
<sequence length="247" mass="26786">MSAPRKGQSRPATGRPRKIAGRTTEPVEPASTDGEGGFEAQAPERLRTSTTDAPVVEDARASDAPVVEVRAERASKPPRRRLTWILVAVIAVLALVGIGEIVYLARDPDPTVSASRPVVTGDLSHRAAVEAAARSTEQILSTSYQDYDGQVDKATEKMTDTFAKEYRATADGIKDDFIAQQTKLQVKAVAQGVVQASPVQVQALLFLNQYVEKQQDGQPKTSYAQYRALVTVVHTDQGWLVSNIETQ</sequence>
<dbReference type="EMBL" id="JBHSRJ010000004">
    <property type="protein sequence ID" value="MFC6043869.1"/>
    <property type="molecule type" value="Genomic_DNA"/>
</dbReference>
<feature type="transmembrane region" description="Helical" evidence="4">
    <location>
        <begin position="82"/>
        <end position="105"/>
    </location>
</feature>
<evidence type="ECO:0000313" key="5">
    <source>
        <dbReference type="EMBL" id="MFC6043869.1"/>
    </source>
</evidence>
<dbReference type="PANTHER" id="PTHR37042">
    <property type="entry name" value="OUTER MEMBRANE PROTEIN RV1973"/>
    <property type="match status" value="1"/>
</dbReference>
<feature type="region of interest" description="Disordered" evidence="3">
    <location>
        <begin position="1"/>
        <end position="59"/>
    </location>
</feature>
<evidence type="ECO:0008006" key="7">
    <source>
        <dbReference type="Google" id="ProtNLM"/>
    </source>
</evidence>
<proteinExistence type="predicted"/>